<feature type="domain" description="BZIP" evidence="7">
    <location>
        <begin position="129"/>
        <end position="186"/>
    </location>
</feature>
<dbReference type="GO" id="GO:0005634">
    <property type="term" value="C:nucleus"/>
    <property type="evidence" value="ECO:0007669"/>
    <property type="project" value="UniProtKB-SubCell"/>
</dbReference>
<feature type="compositionally biased region" description="Low complexity" evidence="6">
    <location>
        <begin position="106"/>
        <end position="116"/>
    </location>
</feature>
<evidence type="ECO:0000256" key="5">
    <source>
        <dbReference type="ARBA" id="ARBA00023242"/>
    </source>
</evidence>
<sequence>MASSLAHSTQRLLEQPLLPLDLSYSTLYGIYTGANNFPLQYPSVSSLPLKVDPQDVENKVPFLLDYPLNTTSTSTSLLPDCTSSISQAKLDSQLTSNASDSDGCLSTASFSSSKSKSSNEKRKKELIRDQAYWERRRKNNDAAKRSRDSRRKKEDEVAIRAALLEQENLRLRFEVERLKTEIERHRVVALNPKVFIQPALESLARIDWDCAQALKL</sequence>
<dbReference type="InterPro" id="IPR046347">
    <property type="entry name" value="bZIP_sf"/>
</dbReference>
<keyword evidence="3" id="KW-0238">DNA-binding</keyword>
<comment type="caution">
    <text evidence="8">The sequence shown here is derived from an EMBL/GenBank/DDBJ whole genome shotgun (WGS) entry which is preliminary data.</text>
</comment>
<dbReference type="PANTHER" id="PTHR11988">
    <property type="entry name" value="THYROTROPH EMBRYONIC FACTOR RELATED"/>
    <property type="match status" value="1"/>
</dbReference>
<dbReference type="Proteomes" id="UP000614601">
    <property type="component" value="Unassembled WGS sequence"/>
</dbReference>
<name>A0A811L5X7_9BILA</name>
<dbReference type="Proteomes" id="UP000783686">
    <property type="component" value="Unassembled WGS sequence"/>
</dbReference>
<dbReference type="Pfam" id="PF07716">
    <property type="entry name" value="bZIP_2"/>
    <property type="match status" value="1"/>
</dbReference>
<dbReference type="EMBL" id="CAJFCW020000005">
    <property type="protein sequence ID" value="CAG9120014.1"/>
    <property type="molecule type" value="Genomic_DNA"/>
</dbReference>
<evidence type="ECO:0000256" key="2">
    <source>
        <dbReference type="ARBA" id="ARBA00023015"/>
    </source>
</evidence>
<keyword evidence="4" id="KW-0804">Transcription</keyword>
<dbReference type="CDD" id="cd14695">
    <property type="entry name" value="bZIP_HLF"/>
    <property type="match status" value="1"/>
</dbReference>
<dbReference type="PANTHER" id="PTHR11988:SF27">
    <property type="entry name" value="GH27708P"/>
    <property type="match status" value="1"/>
</dbReference>
<dbReference type="SMART" id="SM00338">
    <property type="entry name" value="BRLZ"/>
    <property type="match status" value="1"/>
</dbReference>
<dbReference type="AlphaFoldDB" id="A0A811L5X7"/>
<organism evidence="8 9">
    <name type="scientific">Bursaphelenchus okinawaensis</name>
    <dbReference type="NCBI Taxonomy" id="465554"/>
    <lineage>
        <taxon>Eukaryota</taxon>
        <taxon>Metazoa</taxon>
        <taxon>Ecdysozoa</taxon>
        <taxon>Nematoda</taxon>
        <taxon>Chromadorea</taxon>
        <taxon>Rhabditida</taxon>
        <taxon>Tylenchina</taxon>
        <taxon>Tylenchomorpha</taxon>
        <taxon>Aphelenchoidea</taxon>
        <taxon>Aphelenchoididae</taxon>
        <taxon>Bursaphelenchus</taxon>
    </lineage>
</organism>
<dbReference type="OrthoDB" id="6022300at2759"/>
<evidence type="ECO:0000259" key="7">
    <source>
        <dbReference type="PROSITE" id="PS50217"/>
    </source>
</evidence>
<accession>A0A811L5X7</accession>
<reference evidence="8" key="1">
    <citation type="submission" date="2020-09" db="EMBL/GenBank/DDBJ databases">
        <authorList>
            <person name="Kikuchi T."/>
        </authorList>
    </citation>
    <scope>NUCLEOTIDE SEQUENCE</scope>
    <source>
        <strain evidence="8">SH1</strain>
    </source>
</reference>
<dbReference type="PROSITE" id="PS50217">
    <property type="entry name" value="BZIP"/>
    <property type="match status" value="1"/>
</dbReference>
<dbReference type="SUPFAM" id="SSF57959">
    <property type="entry name" value="Leucine zipper domain"/>
    <property type="match status" value="1"/>
</dbReference>
<evidence type="ECO:0000313" key="8">
    <source>
        <dbReference type="EMBL" id="CAD5224606.1"/>
    </source>
</evidence>
<keyword evidence="9" id="KW-1185">Reference proteome</keyword>
<dbReference type="GO" id="GO:0000981">
    <property type="term" value="F:DNA-binding transcription factor activity, RNA polymerase II-specific"/>
    <property type="evidence" value="ECO:0007669"/>
    <property type="project" value="TreeGrafter"/>
</dbReference>
<keyword evidence="2" id="KW-0805">Transcription regulation</keyword>
<dbReference type="EMBL" id="CAJFDH010000005">
    <property type="protein sequence ID" value="CAD5224606.1"/>
    <property type="molecule type" value="Genomic_DNA"/>
</dbReference>
<feature type="region of interest" description="Disordered" evidence="6">
    <location>
        <begin position="96"/>
        <end position="124"/>
    </location>
</feature>
<evidence type="ECO:0000313" key="9">
    <source>
        <dbReference type="Proteomes" id="UP000614601"/>
    </source>
</evidence>
<gene>
    <name evidence="8" type="ORF">BOKJ2_LOCUS11163</name>
</gene>
<dbReference type="Gene3D" id="1.20.5.170">
    <property type="match status" value="1"/>
</dbReference>
<proteinExistence type="predicted"/>
<dbReference type="InterPro" id="IPR040223">
    <property type="entry name" value="PAR_bZIP"/>
</dbReference>
<evidence type="ECO:0000256" key="3">
    <source>
        <dbReference type="ARBA" id="ARBA00023125"/>
    </source>
</evidence>
<comment type="subcellular location">
    <subcellularLocation>
        <location evidence="1">Nucleus</location>
    </subcellularLocation>
</comment>
<keyword evidence="5" id="KW-0539">Nucleus</keyword>
<dbReference type="GO" id="GO:0000978">
    <property type="term" value="F:RNA polymerase II cis-regulatory region sequence-specific DNA binding"/>
    <property type="evidence" value="ECO:0007669"/>
    <property type="project" value="TreeGrafter"/>
</dbReference>
<evidence type="ECO:0000256" key="4">
    <source>
        <dbReference type="ARBA" id="ARBA00023163"/>
    </source>
</evidence>
<evidence type="ECO:0000256" key="6">
    <source>
        <dbReference type="SAM" id="MobiDB-lite"/>
    </source>
</evidence>
<evidence type="ECO:0000256" key="1">
    <source>
        <dbReference type="ARBA" id="ARBA00004123"/>
    </source>
</evidence>
<protein>
    <recommendedName>
        <fullName evidence="7">BZIP domain-containing protein</fullName>
    </recommendedName>
</protein>
<dbReference type="InterPro" id="IPR004827">
    <property type="entry name" value="bZIP"/>
</dbReference>